<evidence type="ECO:0000313" key="2">
    <source>
        <dbReference type="Proteomes" id="UP001328107"/>
    </source>
</evidence>
<dbReference type="EMBL" id="BTRK01000004">
    <property type="protein sequence ID" value="GMR49102.1"/>
    <property type="molecule type" value="Genomic_DNA"/>
</dbReference>
<dbReference type="Proteomes" id="UP001328107">
    <property type="component" value="Unassembled WGS sequence"/>
</dbReference>
<sequence>VLPFPSKMSARVRFSSQPRVTHANPASPEASLEHLMNMPLPSIRPDEDISEAYQGEIAEPYHVDILESSRVDIFRRCLIRNNDSAKAVNRTGPFCSLLIWITLTSVHYYCLMVQM</sequence>
<reference evidence="2" key="1">
    <citation type="submission" date="2022-10" db="EMBL/GenBank/DDBJ databases">
        <title>Genome assembly of Pristionchus species.</title>
        <authorList>
            <person name="Yoshida K."/>
            <person name="Sommer R.J."/>
        </authorList>
    </citation>
    <scope>NUCLEOTIDE SEQUENCE [LARGE SCALE GENOMIC DNA]</scope>
    <source>
        <strain evidence="2">RS5460</strain>
    </source>
</reference>
<dbReference type="AlphaFoldDB" id="A0AAN5CRJ5"/>
<protein>
    <submittedName>
        <fullName evidence="1">Uncharacterized protein</fullName>
    </submittedName>
</protein>
<name>A0AAN5CRJ5_9BILA</name>
<gene>
    <name evidence="1" type="ORF">PMAYCL1PPCAC_19297</name>
</gene>
<feature type="non-terminal residue" evidence="1">
    <location>
        <position position="1"/>
    </location>
</feature>
<organism evidence="1 2">
    <name type="scientific">Pristionchus mayeri</name>
    <dbReference type="NCBI Taxonomy" id="1317129"/>
    <lineage>
        <taxon>Eukaryota</taxon>
        <taxon>Metazoa</taxon>
        <taxon>Ecdysozoa</taxon>
        <taxon>Nematoda</taxon>
        <taxon>Chromadorea</taxon>
        <taxon>Rhabditida</taxon>
        <taxon>Rhabditina</taxon>
        <taxon>Diplogasteromorpha</taxon>
        <taxon>Diplogasteroidea</taxon>
        <taxon>Neodiplogasteridae</taxon>
        <taxon>Pristionchus</taxon>
    </lineage>
</organism>
<comment type="caution">
    <text evidence="1">The sequence shown here is derived from an EMBL/GenBank/DDBJ whole genome shotgun (WGS) entry which is preliminary data.</text>
</comment>
<proteinExistence type="predicted"/>
<keyword evidence="2" id="KW-1185">Reference proteome</keyword>
<evidence type="ECO:0000313" key="1">
    <source>
        <dbReference type="EMBL" id="GMR49102.1"/>
    </source>
</evidence>
<accession>A0AAN5CRJ5</accession>